<reference evidence="1 2" key="1">
    <citation type="submission" date="2019-06" db="EMBL/GenBank/DDBJ databases">
        <title>Whole genome shotgun sequence of Nitrobacter winogradskyi NBRC 14297.</title>
        <authorList>
            <person name="Hosoyama A."/>
            <person name="Uohara A."/>
            <person name="Ohji S."/>
            <person name="Ichikawa N."/>
        </authorList>
    </citation>
    <scope>NUCLEOTIDE SEQUENCE [LARGE SCALE GENOMIC DNA]</scope>
    <source>
        <strain evidence="1 2">NBRC 14297</strain>
    </source>
</reference>
<organism evidence="1 2">
    <name type="scientific">Nitrobacter winogradskyi</name>
    <name type="common">Nitrobacter agilis</name>
    <dbReference type="NCBI Taxonomy" id="913"/>
    <lineage>
        <taxon>Bacteria</taxon>
        <taxon>Pseudomonadati</taxon>
        <taxon>Pseudomonadota</taxon>
        <taxon>Alphaproteobacteria</taxon>
        <taxon>Hyphomicrobiales</taxon>
        <taxon>Nitrobacteraceae</taxon>
        <taxon>Nitrobacter</taxon>
    </lineage>
</organism>
<evidence type="ECO:0000313" key="2">
    <source>
        <dbReference type="Proteomes" id="UP000318825"/>
    </source>
</evidence>
<sequence>MFTNEGCDGIFTQHIAQIDARYMKDGKQKTGMKCIYGWYYDDKSTIRTVYDAFDKYPTYPPGAIIDVLVKQKCGE</sequence>
<comment type="caution">
    <text evidence="1">The sequence shown here is derived from an EMBL/GenBank/DDBJ whole genome shotgun (WGS) entry which is preliminary data.</text>
</comment>
<protein>
    <submittedName>
        <fullName evidence="1">Uncharacterized protein</fullName>
    </submittedName>
</protein>
<dbReference type="AlphaFoldDB" id="A0A4Y3WH65"/>
<name>A0A4Y3WH65_NITWI</name>
<proteinExistence type="predicted"/>
<accession>A0A4Y3WH65</accession>
<dbReference type="Proteomes" id="UP000318825">
    <property type="component" value="Unassembled WGS sequence"/>
</dbReference>
<dbReference type="RefSeq" id="WP_141385210.1">
    <property type="nucleotide sequence ID" value="NZ_BJNF01000111.1"/>
</dbReference>
<dbReference type="EMBL" id="BJNF01000111">
    <property type="protein sequence ID" value="GEC17470.1"/>
    <property type="molecule type" value="Genomic_DNA"/>
</dbReference>
<dbReference type="OrthoDB" id="7871786at2"/>
<gene>
    <name evidence="1" type="ORF">NWI01_33620</name>
</gene>
<evidence type="ECO:0000313" key="1">
    <source>
        <dbReference type="EMBL" id="GEC17470.1"/>
    </source>
</evidence>